<gene>
    <name evidence="2" type="ORF">CHIRRI_LOCUS15054</name>
</gene>
<evidence type="ECO:0000313" key="3">
    <source>
        <dbReference type="Proteomes" id="UP001153620"/>
    </source>
</evidence>
<accession>A0A9N9WZJ0</accession>
<keyword evidence="1" id="KW-1133">Transmembrane helix</keyword>
<proteinExistence type="predicted"/>
<organism evidence="2 3">
    <name type="scientific">Chironomus riparius</name>
    <dbReference type="NCBI Taxonomy" id="315576"/>
    <lineage>
        <taxon>Eukaryota</taxon>
        <taxon>Metazoa</taxon>
        <taxon>Ecdysozoa</taxon>
        <taxon>Arthropoda</taxon>
        <taxon>Hexapoda</taxon>
        <taxon>Insecta</taxon>
        <taxon>Pterygota</taxon>
        <taxon>Neoptera</taxon>
        <taxon>Endopterygota</taxon>
        <taxon>Diptera</taxon>
        <taxon>Nematocera</taxon>
        <taxon>Chironomoidea</taxon>
        <taxon>Chironomidae</taxon>
        <taxon>Chironominae</taxon>
        <taxon>Chironomus</taxon>
    </lineage>
</organism>
<feature type="transmembrane region" description="Helical" evidence="1">
    <location>
        <begin position="347"/>
        <end position="368"/>
    </location>
</feature>
<reference evidence="2" key="1">
    <citation type="submission" date="2022-01" db="EMBL/GenBank/DDBJ databases">
        <authorList>
            <person name="King R."/>
        </authorList>
    </citation>
    <scope>NUCLEOTIDE SEQUENCE</scope>
</reference>
<keyword evidence="3" id="KW-1185">Reference proteome</keyword>
<keyword evidence="1" id="KW-0812">Transmembrane</keyword>
<dbReference type="EMBL" id="OU895880">
    <property type="protein sequence ID" value="CAG9812249.1"/>
    <property type="molecule type" value="Genomic_DNA"/>
</dbReference>
<sequence>MKRCSNIISIEKGITKEQSIDLVTTENIDEDKSNKIHFEHEEIEIENLPQQPFNLTDKVDFIVRSCSDKDDFMRLFEISNIGKNLEYLLIEFRFNDSLPKLEPADLAVMSGKYQKKSQVLLLVSEIEQVWTIYWKSEKYEDFLELKQPNKLNWEVLRQMLQFNENETYYTSYFRYPKQKYEAIQYVELKNLTKPYLSDEEYKRFIRGKNQKGVILFSEYCYEKSGKFSDDNVVHDFYKLDDHLKLNDDPAYVFESIANNLTKDEFNELIKSGIMFEELKNRKKVDLITVFLKFTDQKYNKSEQKDLLLNVFTKIVYVENINIRFLPLLNKIVDIYSAHEIYEIYDTYLFPIMIYKGGFYFKMLWMLFVKHTTINMQKMLLKKTRFCVIDLACFPIGFLYNPLMQDWEEDSFQSILKIYESYFNVTEMQEIHLSHSSDLLLTLIVSRADTSVYAKYMLKIFHGHEKYLKEFFLREVEPTNLNVFELFTDFEDSRGNLKVYLEMFDSLSKF</sequence>
<evidence type="ECO:0000313" key="2">
    <source>
        <dbReference type="EMBL" id="CAG9812249.1"/>
    </source>
</evidence>
<reference evidence="2" key="2">
    <citation type="submission" date="2022-10" db="EMBL/GenBank/DDBJ databases">
        <authorList>
            <consortium name="ENA_rothamsted_submissions"/>
            <consortium name="culmorum"/>
            <person name="King R."/>
        </authorList>
    </citation>
    <scope>NUCLEOTIDE SEQUENCE</scope>
</reference>
<evidence type="ECO:0000256" key="1">
    <source>
        <dbReference type="SAM" id="Phobius"/>
    </source>
</evidence>
<dbReference type="AlphaFoldDB" id="A0A9N9WZJ0"/>
<keyword evidence="1" id="KW-0472">Membrane</keyword>
<dbReference type="Proteomes" id="UP001153620">
    <property type="component" value="Chromosome 4"/>
</dbReference>
<protein>
    <submittedName>
        <fullName evidence="2">Uncharacterized protein</fullName>
    </submittedName>
</protein>
<name>A0A9N9WZJ0_9DIPT</name>